<dbReference type="Proteomes" id="UP001501521">
    <property type="component" value="Unassembled WGS sequence"/>
</dbReference>
<name>A0ABP9F7T7_9ACTN</name>
<gene>
    <name evidence="2" type="ORF">GCM10025789_10810</name>
</gene>
<keyword evidence="3" id="KW-1185">Reference proteome</keyword>
<sequence length="73" mass="7207">MKKGASVALAAVGDVAASPHGVDSELAPFITRPPLRSFAQAGVQSDTVLDLVAGPPGDGVAPSSGRPLRATVT</sequence>
<comment type="caution">
    <text evidence="2">The sequence shown here is derived from an EMBL/GenBank/DDBJ whole genome shotgun (WGS) entry which is preliminary data.</text>
</comment>
<feature type="region of interest" description="Disordered" evidence="1">
    <location>
        <begin position="54"/>
        <end position="73"/>
    </location>
</feature>
<dbReference type="EMBL" id="BAABLV010000017">
    <property type="protein sequence ID" value="GAA4895199.1"/>
    <property type="molecule type" value="Genomic_DNA"/>
</dbReference>
<evidence type="ECO:0000313" key="2">
    <source>
        <dbReference type="EMBL" id="GAA4895199.1"/>
    </source>
</evidence>
<evidence type="ECO:0000256" key="1">
    <source>
        <dbReference type="SAM" id="MobiDB-lite"/>
    </source>
</evidence>
<organism evidence="2 3">
    <name type="scientific">Tessaracoccus lubricantis</name>
    <dbReference type="NCBI Taxonomy" id="545543"/>
    <lineage>
        <taxon>Bacteria</taxon>
        <taxon>Bacillati</taxon>
        <taxon>Actinomycetota</taxon>
        <taxon>Actinomycetes</taxon>
        <taxon>Propionibacteriales</taxon>
        <taxon>Propionibacteriaceae</taxon>
        <taxon>Tessaracoccus</taxon>
    </lineage>
</organism>
<protein>
    <submittedName>
        <fullName evidence="2">Uncharacterized protein</fullName>
    </submittedName>
</protein>
<proteinExistence type="predicted"/>
<reference evidence="3" key="1">
    <citation type="journal article" date="2019" name="Int. J. Syst. Evol. Microbiol.">
        <title>The Global Catalogue of Microorganisms (GCM) 10K type strain sequencing project: providing services to taxonomists for standard genome sequencing and annotation.</title>
        <authorList>
            <consortium name="The Broad Institute Genomics Platform"/>
            <consortium name="The Broad Institute Genome Sequencing Center for Infectious Disease"/>
            <person name="Wu L."/>
            <person name="Ma J."/>
        </authorList>
    </citation>
    <scope>NUCLEOTIDE SEQUENCE [LARGE SCALE GENOMIC DNA]</scope>
    <source>
        <strain evidence="3">JCM 19125</strain>
    </source>
</reference>
<evidence type="ECO:0000313" key="3">
    <source>
        <dbReference type="Proteomes" id="UP001501521"/>
    </source>
</evidence>
<accession>A0ABP9F7T7</accession>